<dbReference type="InterPro" id="IPR039447">
    <property type="entry name" value="UreH-like_TM_dom"/>
</dbReference>
<proteinExistence type="predicted"/>
<dbReference type="GeneID" id="28540920"/>
<evidence type="ECO:0000313" key="3">
    <source>
        <dbReference type="EMBL" id="CED71440.1"/>
    </source>
</evidence>
<dbReference type="AlphaFoldDB" id="A0A090ISW3"/>
<feature type="transmembrane region" description="Helical" evidence="1">
    <location>
        <begin position="6"/>
        <end position="30"/>
    </location>
</feature>
<dbReference type="HOGENOM" id="CLU_032635_0_0_6"/>
<accession>A0A090ISW3</accession>
<evidence type="ECO:0000259" key="2">
    <source>
        <dbReference type="Pfam" id="PF13386"/>
    </source>
</evidence>
<dbReference type="PANTHER" id="PTHR42208:SF1">
    <property type="entry name" value="HEAVY METAL TRANSPORTER"/>
    <property type="match status" value="1"/>
</dbReference>
<feature type="transmembrane region" description="Helical" evidence="1">
    <location>
        <begin position="133"/>
        <end position="156"/>
    </location>
</feature>
<feature type="transmembrane region" description="Helical" evidence="1">
    <location>
        <begin position="42"/>
        <end position="71"/>
    </location>
</feature>
<organism evidence="3 4">
    <name type="scientific">Aliivibrio wodanis</name>
    <dbReference type="NCBI Taxonomy" id="80852"/>
    <lineage>
        <taxon>Bacteria</taxon>
        <taxon>Pseudomonadati</taxon>
        <taxon>Pseudomonadota</taxon>
        <taxon>Gammaproteobacteria</taxon>
        <taxon>Vibrionales</taxon>
        <taxon>Vibrionaceae</taxon>
        <taxon>Aliivibrio</taxon>
    </lineage>
</organism>
<feature type="transmembrane region" description="Helical" evidence="1">
    <location>
        <begin position="77"/>
        <end position="99"/>
    </location>
</feature>
<dbReference type="PANTHER" id="PTHR42208">
    <property type="entry name" value="HEAVY METAL TRANSPORTER-RELATED"/>
    <property type="match status" value="1"/>
</dbReference>
<dbReference type="EMBL" id="LN554846">
    <property type="protein sequence ID" value="CED71440.1"/>
    <property type="molecule type" value="Genomic_DNA"/>
</dbReference>
<keyword evidence="1" id="KW-0472">Membrane</keyword>
<dbReference type="PATRIC" id="fig|80852.17.peg.1400"/>
<keyword evidence="4" id="KW-1185">Reference proteome</keyword>
<dbReference type="STRING" id="80852.AWOD_I_1362"/>
<feature type="transmembrane region" description="Helical" evidence="1">
    <location>
        <begin position="168"/>
        <end position="191"/>
    </location>
</feature>
<protein>
    <submittedName>
        <fullName evidence="3">Membrane protein</fullName>
    </submittedName>
</protein>
<dbReference type="Proteomes" id="UP000032427">
    <property type="component" value="Chromosome 1"/>
</dbReference>
<gene>
    <name evidence="3" type="ORF">AWOD_I_1362</name>
</gene>
<dbReference type="KEGG" id="awd:AWOD_I_1362"/>
<feature type="transmembrane region" description="Helical" evidence="1">
    <location>
        <begin position="203"/>
        <end position="220"/>
    </location>
</feature>
<dbReference type="Pfam" id="PF13386">
    <property type="entry name" value="DsbD_2"/>
    <property type="match status" value="1"/>
</dbReference>
<evidence type="ECO:0000313" key="4">
    <source>
        <dbReference type="Proteomes" id="UP000032427"/>
    </source>
</evidence>
<name>A0A090ISW3_9GAMM</name>
<dbReference type="OrthoDB" id="9798690at2"/>
<keyword evidence="1" id="KW-1133">Transmembrane helix</keyword>
<reference evidence="4" key="1">
    <citation type="submission" date="2014-09" db="EMBL/GenBank/DDBJ databases">
        <authorList>
            <person name="Hjerde E."/>
        </authorList>
    </citation>
    <scope>NUCLEOTIDE SEQUENCE [LARGE SCALE GENOMIC DNA]</scope>
    <source>
        <strain evidence="4">06/09/139</strain>
    </source>
</reference>
<feature type="domain" description="Urease accessory protein UreH-like transmembrane" evidence="2">
    <location>
        <begin position="8"/>
        <end position="213"/>
    </location>
</feature>
<evidence type="ECO:0000256" key="1">
    <source>
        <dbReference type="SAM" id="Phobius"/>
    </source>
</evidence>
<keyword evidence="1" id="KW-0812">Transmembrane</keyword>
<sequence>MNIDFIGAFVVGLMGAGHCIGMCGGISAVISMNSVKTGYPRWLFILLYNIGRIVSYSTFGFIIGGLFVSIASTAQSYSALVCLRIFAGLLMCLLALYIANWWKGLAYIEVIGKKLWQYISPLTKPLLPLKSPFHAIPFGFLWGWLPCGLVYSTLSWAAVSGGALNGTLIMLAFGLGTLPAMFLVGIGAHTFHTLINNKLTKNISATLLLGYGIHTVYIALQQLI</sequence>